<dbReference type="Pfam" id="PF13673">
    <property type="entry name" value="Acetyltransf_10"/>
    <property type="match status" value="1"/>
</dbReference>
<organism evidence="2 3">
    <name type="scientific">Vagococcus entomophilus</name>
    <dbReference type="NCBI Taxonomy" id="1160095"/>
    <lineage>
        <taxon>Bacteria</taxon>
        <taxon>Bacillati</taxon>
        <taxon>Bacillota</taxon>
        <taxon>Bacilli</taxon>
        <taxon>Lactobacillales</taxon>
        <taxon>Enterococcaceae</taxon>
        <taxon>Vagococcus</taxon>
    </lineage>
</organism>
<dbReference type="AlphaFoldDB" id="A0A430AJW6"/>
<dbReference type="SUPFAM" id="SSF55729">
    <property type="entry name" value="Acyl-CoA N-acyltransferases (Nat)"/>
    <property type="match status" value="1"/>
</dbReference>
<dbReference type="GO" id="GO:0008080">
    <property type="term" value="F:N-acetyltransferase activity"/>
    <property type="evidence" value="ECO:0007669"/>
    <property type="project" value="TreeGrafter"/>
</dbReference>
<dbReference type="OrthoDB" id="9796171at2"/>
<protein>
    <recommendedName>
        <fullName evidence="1">N-acetyltransferase domain-containing protein</fullName>
    </recommendedName>
</protein>
<accession>A0A430AJW6</accession>
<reference evidence="2 3" key="1">
    <citation type="submission" date="2017-05" db="EMBL/GenBank/DDBJ databases">
        <title>Vagococcus spp. assemblies.</title>
        <authorList>
            <person name="Gulvik C.A."/>
        </authorList>
    </citation>
    <scope>NUCLEOTIDE SEQUENCE [LARGE SCALE GENOMIC DNA]</scope>
    <source>
        <strain evidence="2 3">DSM 24756</strain>
    </source>
</reference>
<dbReference type="EMBL" id="NGJZ01000001">
    <property type="protein sequence ID" value="RSU08349.1"/>
    <property type="molecule type" value="Genomic_DNA"/>
</dbReference>
<dbReference type="InterPro" id="IPR016181">
    <property type="entry name" value="Acyl_CoA_acyltransferase"/>
</dbReference>
<sequence length="144" mass="16808">MYITYTKDLNSQTYFDALSIRKEVFVKEQQVPLDIEVESEDRCCHFVLYDDTKKAVATCRLLEKSNEQIKLQRMAVLKEARKFGYGLKLVLETENYAKEEQYKEIVLGAQIKALGFYEKLGYKPFGKQFLEAGILHCMMSKQLL</sequence>
<gene>
    <name evidence="2" type="ORF">CBF30_03670</name>
</gene>
<comment type="caution">
    <text evidence="2">The sequence shown here is derived from an EMBL/GenBank/DDBJ whole genome shotgun (WGS) entry which is preliminary data.</text>
</comment>
<keyword evidence="3" id="KW-1185">Reference proteome</keyword>
<evidence type="ECO:0000259" key="1">
    <source>
        <dbReference type="PROSITE" id="PS51186"/>
    </source>
</evidence>
<name>A0A430AJW6_9ENTE</name>
<dbReference type="Proteomes" id="UP000288669">
    <property type="component" value="Unassembled WGS sequence"/>
</dbReference>
<dbReference type="RefSeq" id="WP_126822865.1">
    <property type="nucleotide sequence ID" value="NZ_JBHLWU010000001.1"/>
</dbReference>
<dbReference type="InterPro" id="IPR000182">
    <property type="entry name" value="GNAT_dom"/>
</dbReference>
<dbReference type="InterPro" id="IPR039143">
    <property type="entry name" value="GNPNAT1-like"/>
</dbReference>
<evidence type="ECO:0000313" key="2">
    <source>
        <dbReference type="EMBL" id="RSU08349.1"/>
    </source>
</evidence>
<dbReference type="CDD" id="cd04301">
    <property type="entry name" value="NAT_SF"/>
    <property type="match status" value="1"/>
</dbReference>
<evidence type="ECO:0000313" key="3">
    <source>
        <dbReference type="Proteomes" id="UP000288669"/>
    </source>
</evidence>
<feature type="domain" description="N-acetyltransferase" evidence="1">
    <location>
        <begin position="4"/>
        <end position="144"/>
    </location>
</feature>
<proteinExistence type="predicted"/>
<dbReference type="PANTHER" id="PTHR13355">
    <property type="entry name" value="GLUCOSAMINE 6-PHOSPHATE N-ACETYLTRANSFERASE"/>
    <property type="match status" value="1"/>
</dbReference>
<dbReference type="Gene3D" id="3.40.630.30">
    <property type="match status" value="1"/>
</dbReference>
<dbReference type="PROSITE" id="PS51186">
    <property type="entry name" value="GNAT"/>
    <property type="match status" value="1"/>
</dbReference>